<dbReference type="Pfam" id="PF08448">
    <property type="entry name" value="PAS_4"/>
    <property type="match status" value="1"/>
</dbReference>
<dbReference type="InterPro" id="IPR000014">
    <property type="entry name" value="PAS"/>
</dbReference>
<dbReference type="KEGG" id="gur:Gura_4317"/>
<dbReference type="EMBL" id="CP000698">
    <property type="protein sequence ID" value="ABQ28460.1"/>
    <property type="molecule type" value="Genomic_DNA"/>
</dbReference>
<dbReference type="Proteomes" id="UP000006695">
    <property type="component" value="Chromosome"/>
</dbReference>
<reference evidence="3 4" key="1">
    <citation type="submission" date="2007-05" db="EMBL/GenBank/DDBJ databases">
        <title>Complete sequence of Geobacter uraniireducens Rf4.</title>
        <authorList>
            <consortium name="US DOE Joint Genome Institute"/>
            <person name="Copeland A."/>
            <person name="Lucas S."/>
            <person name="Lapidus A."/>
            <person name="Barry K."/>
            <person name="Detter J.C."/>
            <person name="Glavina del Rio T."/>
            <person name="Hammon N."/>
            <person name="Israni S."/>
            <person name="Dalin E."/>
            <person name="Tice H."/>
            <person name="Pitluck S."/>
            <person name="Chertkov O."/>
            <person name="Brettin T."/>
            <person name="Bruce D."/>
            <person name="Han C."/>
            <person name="Schmutz J."/>
            <person name="Larimer F."/>
            <person name="Land M."/>
            <person name="Hauser L."/>
            <person name="Kyrpides N."/>
            <person name="Mikhailova N."/>
            <person name="Shelobolina E."/>
            <person name="Aklujkar M."/>
            <person name="Lovley D."/>
            <person name="Richardson P."/>
        </authorList>
    </citation>
    <scope>NUCLEOTIDE SEQUENCE [LARGE SCALE GENOMIC DNA]</scope>
    <source>
        <strain evidence="3 4">Rf4</strain>
    </source>
</reference>
<evidence type="ECO:0000313" key="4">
    <source>
        <dbReference type="Proteomes" id="UP000006695"/>
    </source>
</evidence>
<evidence type="ECO:0000259" key="1">
    <source>
        <dbReference type="PROSITE" id="PS50112"/>
    </source>
</evidence>
<dbReference type="InterPro" id="IPR052155">
    <property type="entry name" value="Biofilm_reg_signaling"/>
</dbReference>
<keyword evidence="4" id="KW-1185">Reference proteome</keyword>
<evidence type="ECO:0000313" key="3">
    <source>
        <dbReference type="EMBL" id="ABQ28460.1"/>
    </source>
</evidence>
<proteinExistence type="predicted"/>
<evidence type="ECO:0000259" key="2">
    <source>
        <dbReference type="PROSITE" id="PS50113"/>
    </source>
</evidence>
<accession>A5G9J2</accession>
<dbReference type="PANTHER" id="PTHR44757:SF2">
    <property type="entry name" value="BIOFILM ARCHITECTURE MAINTENANCE PROTEIN MBAA"/>
    <property type="match status" value="1"/>
</dbReference>
<dbReference type="NCBIfam" id="TIGR00229">
    <property type="entry name" value="sensory_box"/>
    <property type="match status" value="2"/>
</dbReference>
<dbReference type="SUPFAM" id="SSF55785">
    <property type="entry name" value="PYP-like sensor domain (PAS domain)"/>
    <property type="match status" value="2"/>
</dbReference>
<dbReference type="STRING" id="351605.Gura_4317"/>
<gene>
    <name evidence="3" type="ordered locus">Gura_4317</name>
</gene>
<protein>
    <submittedName>
        <fullName evidence="3">Putative PAS/PAC sensor protein</fullName>
    </submittedName>
</protein>
<dbReference type="InterPro" id="IPR013656">
    <property type="entry name" value="PAS_4"/>
</dbReference>
<feature type="domain" description="PAC" evidence="2">
    <location>
        <begin position="158"/>
        <end position="218"/>
    </location>
</feature>
<sequence>MKLIEKVKHLLNDFTGLSELSRLSAENESLRQRERTAINYVRSKVNQLLLVMGTLPLRHEELDEKTLLELDPIGIIADSFTQVLEHLNETNEKLQVTRDEIQAILTIAGVGILVVDDRMRIQAYNLKLKELFLKDQSDVIGQTCCSILCGVACPPSDCTFEKIMATRIGTHRPDWVYRDRHFDVSGTPIKNRYGEINRVVLVYTDITDRKRMEEALRESGKMYGDMFENAGDLIVSIDPDGFFLYANRACCEALGYSREELAGLSLSEVIHPDHRSHCIAQFRQLQTGQKIGRVDAAFIAKDGTAVSVDGSMSCGFKGGEPTVTCGIFRKHDSSV</sequence>
<dbReference type="AlphaFoldDB" id="A5G9J2"/>
<dbReference type="Gene3D" id="3.30.450.20">
    <property type="entry name" value="PAS domain"/>
    <property type="match status" value="2"/>
</dbReference>
<name>A5G9J2_GEOUR</name>
<dbReference type="GO" id="GO:0006355">
    <property type="term" value="P:regulation of DNA-templated transcription"/>
    <property type="evidence" value="ECO:0007669"/>
    <property type="project" value="InterPro"/>
</dbReference>
<organism evidence="3 4">
    <name type="scientific">Geotalea uraniireducens (strain Rf4)</name>
    <name type="common">Geobacter uraniireducens</name>
    <dbReference type="NCBI Taxonomy" id="351605"/>
    <lineage>
        <taxon>Bacteria</taxon>
        <taxon>Pseudomonadati</taxon>
        <taxon>Thermodesulfobacteriota</taxon>
        <taxon>Desulfuromonadia</taxon>
        <taxon>Geobacterales</taxon>
        <taxon>Geobacteraceae</taxon>
        <taxon>Geotalea</taxon>
    </lineage>
</organism>
<dbReference type="Pfam" id="PF00989">
    <property type="entry name" value="PAS"/>
    <property type="match status" value="1"/>
</dbReference>
<dbReference type="PROSITE" id="PS50112">
    <property type="entry name" value="PAS"/>
    <property type="match status" value="1"/>
</dbReference>
<dbReference type="InterPro" id="IPR013767">
    <property type="entry name" value="PAS_fold"/>
</dbReference>
<dbReference type="OrthoDB" id="456159at2"/>
<dbReference type="HOGENOM" id="CLU_784725_0_0_7"/>
<feature type="domain" description="PAS" evidence="1">
    <location>
        <begin position="219"/>
        <end position="289"/>
    </location>
</feature>
<dbReference type="SMART" id="SM00091">
    <property type="entry name" value="PAS"/>
    <property type="match status" value="2"/>
</dbReference>
<dbReference type="CDD" id="cd00130">
    <property type="entry name" value="PAS"/>
    <property type="match status" value="2"/>
</dbReference>
<dbReference type="InterPro" id="IPR035965">
    <property type="entry name" value="PAS-like_dom_sf"/>
</dbReference>
<dbReference type="InterPro" id="IPR000700">
    <property type="entry name" value="PAS-assoc_C"/>
</dbReference>
<dbReference type="PROSITE" id="PS50113">
    <property type="entry name" value="PAC"/>
    <property type="match status" value="1"/>
</dbReference>
<dbReference type="PANTHER" id="PTHR44757">
    <property type="entry name" value="DIGUANYLATE CYCLASE DGCP"/>
    <property type="match status" value="1"/>
</dbReference>
<dbReference type="RefSeq" id="WP_011941090.1">
    <property type="nucleotide sequence ID" value="NC_009483.1"/>
</dbReference>